<evidence type="ECO:0000313" key="9">
    <source>
        <dbReference type="EMBL" id="GAQ78822.1"/>
    </source>
</evidence>
<dbReference type="GO" id="GO:0004674">
    <property type="term" value="F:protein serine/threonine kinase activity"/>
    <property type="evidence" value="ECO:0007669"/>
    <property type="project" value="UniProtKB-KW"/>
</dbReference>
<feature type="binding site" evidence="6">
    <location>
        <position position="94"/>
    </location>
    <ligand>
        <name>ATP</name>
        <dbReference type="ChEBI" id="CHEBI:30616"/>
    </ligand>
</feature>
<reference evidence="9 10" key="1">
    <citation type="journal article" date="2014" name="Nat. Commun.">
        <title>Klebsormidium flaccidum genome reveals primary factors for plant terrestrial adaptation.</title>
        <authorList>
            <person name="Hori K."/>
            <person name="Maruyama F."/>
            <person name="Fujisawa T."/>
            <person name="Togashi T."/>
            <person name="Yamamoto N."/>
            <person name="Seo M."/>
            <person name="Sato S."/>
            <person name="Yamada T."/>
            <person name="Mori H."/>
            <person name="Tajima N."/>
            <person name="Moriyama T."/>
            <person name="Ikeuchi M."/>
            <person name="Watanabe M."/>
            <person name="Wada H."/>
            <person name="Kobayashi K."/>
            <person name="Saito M."/>
            <person name="Masuda T."/>
            <person name="Sasaki-Sekimoto Y."/>
            <person name="Mashiguchi K."/>
            <person name="Awai K."/>
            <person name="Shimojima M."/>
            <person name="Masuda S."/>
            <person name="Iwai M."/>
            <person name="Nobusawa T."/>
            <person name="Narise T."/>
            <person name="Kondo S."/>
            <person name="Saito H."/>
            <person name="Sato R."/>
            <person name="Murakawa M."/>
            <person name="Ihara Y."/>
            <person name="Oshima-Yamada Y."/>
            <person name="Ohtaka K."/>
            <person name="Satoh M."/>
            <person name="Sonobe K."/>
            <person name="Ishii M."/>
            <person name="Ohtani R."/>
            <person name="Kanamori-Sato M."/>
            <person name="Honoki R."/>
            <person name="Miyazaki D."/>
            <person name="Mochizuki H."/>
            <person name="Umetsu J."/>
            <person name="Higashi K."/>
            <person name="Shibata D."/>
            <person name="Kamiya Y."/>
            <person name="Sato N."/>
            <person name="Nakamura Y."/>
            <person name="Tabata S."/>
            <person name="Ida S."/>
            <person name="Kurokawa K."/>
            <person name="Ohta H."/>
        </authorList>
    </citation>
    <scope>NUCLEOTIDE SEQUENCE [LARGE SCALE GENOMIC DNA]</scope>
    <source>
        <strain evidence="9 10">NIES-2285</strain>
    </source>
</reference>
<evidence type="ECO:0000256" key="4">
    <source>
        <dbReference type="ARBA" id="ARBA00022777"/>
    </source>
</evidence>
<organism evidence="9 10">
    <name type="scientific">Klebsormidium nitens</name>
    <name type="common">Green alga</name>
    <name type="synonym">Ulothrix nitens</name>
    <dbReference type="NCBI Taxonomy" id="105231"/>
    <lineage>
        <taxon>Eukaryota</taxon>
        <taxon>Viridiplantae</taxon>
        <taxon>Streptophyta</taxon>
        <taxon>Klebsormidiophyceae</taxon>
        <taxon>Klebsormidiales</taxon>
        <taxon>Klebsormidiaceae</taxon>
        <taxon>Klebsormidium</taxon>
    </lineage>
</organism>
<dbReference type="InterPro" id="IPR001245">
    <property type="entry name" value="Ser-Thr/Tyr_kinase_cat_dom"/>
</dbReference>
<dbReference type="GO" id="GO:0000165">
    <property type="term" value="P:MAPK cascade"/>
    <property type="evidence" value="ECO:0000318"/>
    <property type="project" value="GO_Central"/>
</dbReference>
<dbReference type="Pfam" id="PF00069">
    <property type="entry name" value="Pkinase"/>
    <property type="match status" value="1"/>
</dbReference>
<dbReference type="InterPro" id="IPR011009">
    <property type="entry name" value="Kinase-like_dom_sf"/>
</dbReference>
<accession>A0A1Y1HMA4</accession>
<evidence type="ECO:0000256" key="2">
    <source>
        <dbReference type="ARBA" id="ARBA00022679"/>
    </source>
</evidence>
<dbReference type="STRING" id="105231.A0A1Y1HMA4"/>
<proteinExistence type="inferred from homology"/>
<dbReference type="PRINTS" id="PR00109">
    <property type="entry name" value="TYRKINASE"/>
</dbReference>
<dbReference type="GO" id="GO:0005524">
    <property type="term" value="F:ATP binding"/>
    <property type="evidence" value="ECO:0007669"/>
    <property type="project" value="UniProtKB-UniRule"/>
</dbReference>
<dbReference type="InterPro" id="IPR017441">
    <property type="entry name" value="Protein_kinase_ATP_BS"/>
</dbReference>
<dbReference type="Gene3D" id="1.10.510.10">
    <property type="entry name" value="Transferase(Phosphotransferase) domain 1"/>
    <property type="match status" value="1"/>
</dbReference>
<dbReference type="OMA" id="MNESHIA"/>
<evidence type="ECO:0000256" key="3">
    <source>
        <dbReference type="ARBA" id="ARBA00022741"/>
    </source>
</evidence>
<protein>
    <submittedName>
        <fullName evidence="9">MEKK and related serine/threonine protein kinases</fullName>
    </submittedName>
</protein>
<dbReference type="Gene3D" id="3.30.200.20">
    <property type="entry name" value="Phosphorylase Kinase, domain 1"/>
    <property type="match status" value="1"/>
</dbReference>
<evidence type="ECO:0000256" key="5">
    <source>
        <dbReference type="ARBA" id="ARBA00022840"/>
    </source>
</evidence>
<evidence type="ECO:0000256" key="7">
    <source>
        <dbReference type="RuleBase" id="RU000304"/>
    </source>
</evidence>
<dbReference type="PROSITE" id="PS50011">
    <property type="entry name" value="PROTEIN_KINASE_DOM"/>
    <property type="match status" value="1"/>
</dbReference>
<evidence type="ECO:0000256" key="6">
    <source>
        <dbReference type="PROSITE-ProRule" id="PRU10141"/>
    </source>
</evidence>
<evidence type="ECO:0000313" key="10">
    <source>
        <dbReference type="Proteomes" id="UP000054558"/>
    </source>
</evidence>
<dbReference type="OrthoDB" id="266718at2759"/>
<evidence type="ECO:0000256" key="1">
    <source>
        <dbReference type="ARBA" id="ARBA00022527"/>
    </source>
</evidence>
<keyword evidence="5 6" id="KW-0067">ATP-binding</keyword>
<keyword evidence="10" id="KW-1185">Reference proteome</keyword>
<dbReference type="InterPro" id="IPR008271">
    <property type="entry name" value="Ser/Thr_kinase_AS"/>
</dbReference>
<dbReference type="PANTHER" id="PTHR11584">
    <property type="entry name" value="SERINE/THREONINE PROTEIN KINASE"/>
    <property type="match status" value="1"/>
</dbReference>
<dbReference type="CDD" id="cd06606">
    <property type="entry name" value="STKc_MAPKKK"/>
    <property type="match status" value="1"/>
</dbReference>
<dbReference type="InterPro" id="IPR000719">
    <property type="entry name" value="Prot_kinase_dom"/>
</dbReference>
<comment type="similarity">
    <text evidence="7">Belongs to the protein kinase superfamily.</text>
</comment>
<name>A0A1Y1HMA4_KLENI</name>
<gene>
    <name evidence="9" type="ORF">KFL_000190400</name>
</gene>
<dbReference type="PANTHER" id="PTHR11584:SF369">
    <property type="entry name" value="MITOGEN-ACTIVATED PROTEIN KINASE KINASE KINASE 19-RELATED"/>
    <property type="match status" value="1"/>
</dbReference>
<feature type="domain" description="Protein kinase" evidence="8">
    <location>
        <begin position="65"/>
        <end position="328"/>
    </location>
</feature>
<dbReference type="SMART" id="SM00220">
    <property type="entry name" value="S_TKc"/>
    <property type="match status" value="1"/>
</dbReference>
<keyword evidence="1 7" id="KW-0723">Serine/threonine-protein kinase</keyword>
<dbReference type="EMBL" id="DF236968">
    <property type="protein sequence ID" value="GAQ78822.1"/>
    <property type="molecule type" value="Genomic_DNA"/>
</dbReference>
<keyword evidence="3 6" id="KW-0547">Nucleotide-binding</keyword>
<dbReference type="Proteomes" id="UP000054558">
    <property type="component" value="Unassembled WGS sequence"/>
</dbReference>
<keyword evidence="2" id="KW-0808">Transferase</keyword>
<dbReference type="AlphaFoldDB" id="A0A1Y1HMA4"/>
<evidence type="ECO:0000259" key="8">
    <source>
        <dbReference type="PROSITE" id="PS50011"/>
    </source>
</evidence>
<dbReference type="PROSITE" id="PS00108">
    <property type="entry name" value="PROTEIN_KINASE_ST"/>
    <property type="match status" value="1"/>
</dbReference>
<sequence length="340" mass="37680">MKDIELIRKDWQKEASKNGCVACGKPECDGSCNPAMKVKDKAVIPPSAKSLFDAAETKQTGSFVWTRGELLGEGAYGKVFAGLNQENGQLMAVKQLKLNDSDQSREYQRHVAALEREISLYRKMRHRHIVGYINMERDDASGSLYVFLEYVSGGSIHSMLERFGRFSEPLVRVYTRQLLQGLEYLHECKIIHRDIKGGNVLVDRDGVIKLADFGASKAFHDATLTDGCKSIRGSVFWMAPEVIKGDGYGRRADIWSVGCTVIEMLTGSHPWPGIDNTWTAIFHIAKALTGPPMPEIASPLAKEFLNLCFALDPKERPTATDLLQHPFVAQAGEVVQAPAP</sequence>
<keyword evidence="4 9" id="KW-0418">Kinase</keyword>
<dbReference type="SUPFAM" id="SSF56112">
    <property type="entry name" value="Protein kinase-like (PK-like)"/>
    <property type="match status" value="1"/>
</dbReference>
<dbReference type="PROSITE" id="PS00107">
    <property type="entry name" value="PROTEIN_KINASE_ATP"/>
    <property type="match status" value="1"/>
</dbReference>